<dbReference type="AlphaFoldDB" id="W2TV81"/>
<accession>W2TV81</accession>
<reference evidence="2" key="1">
    <citation type="journal article" date="2014" name="Nat. Genet.">
        <title>Genome of the human hookworm Necator americanus.</title>
        <authorList>
            <person name="Tang Y.T."/>
            <person name="Gao X."/>
            <person name="Rosa B.A."/>
            <person name="Abubucker S."/>
            <person name="Hallsworth-Pepin K."/>
            <person name="Martin J."/>
            <person name="Tyagi R."/>
            <person name="Heizer E."/>
            <person name="Zhang X."/>
            <person name="Bhonagiri-Palsikar V."/>
            <person name="Minx P."/>
            <person name="Warren W.C."/>
            <person name="Wang Q."/>
            <person name="Zhan B."/>
            <person name="Hotez P.J."/>
            <person name="Sternberg P.W."/>
            <person name="Dougall A."/>
            <person name="Gaze S.T."/>
            <person name="Mulvenna J."/>
            <person name="Sotillo J."/>
            <person name="Ranganathan S."/>
            <person name="Rabelo E.M."/>
            <person name="Wilson R.K."/>
            <person name="Felgner P.L."/>
            <person name="Bethony J."/>
            <person name="Hawdon J.M."/>
            <person name="Gasser R.B."/>
            <person name="Loukas A."/>
            <person name="Mitreva M."/>
        </authorList>
    </citation>
    <scope>NUCLEOTIDE SEQUENCE [LARGE SCALE GENOMIC DNA]</scope>
</reference>
<dbReference type="KEGG" id="nai:NECAME_01514"/>
<gene>
    <name evidence="1" type="ORF">NECAME_01514</name>
</gene>
<keyword evidence="2" id="KW-1185">Reference proteome</keyword>
<protein>
    <submittedName>
        <fullName evidence="1">Uncharacterized protein</fullName>
    </submittedName>
</protein>
<dbReference type="EMBL" id="KI657838">
    <property type="protein sequence ID" value="ETN84952.1"/>
    <property type="molecule type" value="Genomic_DNA"/>
</dbReference>
<proteinExistence type="predicted"/>
<evidence type="ECO:0000313" key="1">
    <source>
        <dbReference type="EMBL" id="ETN84952.1"/>
    </source>
</evidence>
<evidence type="ECO:0000313" key="2">
    <source>
        <dbReference type="Proteomes" id="UP000053676"/>
    </source>
</evidence>
<sequence>MLQGQLIRRRLEVGARLDSIASCKRGKLQPPLNRVDKMLMLTGLVAGQFITRINGLKPLKENHKGGKK</sequence>
<organism evidence="1 2">
    <name type="scientific">Necator americanus</name>
    <name type="common">Human hookworm</name>
    <dbReference type="NCBI Taxonomy" id="51031"/>
    <lineage>
        <taxon>Eukaryota</taxon>
        <taxon>Metazoa</taxon>
        <taxon>Ecdysozoa</taxon>
        <taxon>Nematoda</taxon>
        <taxon>Chromadorea</taxon>
        <taxon>Rhabditida</taxon>
        <taxon>Rhabditina</taxon>
        <taxon>Rhabditomorpha</taxon>
        <taxon>Strongyloidea</taxon>
        <taxon>Ancylostomatidae</taxon>
        <taxon>Bunostominae</taxon>
        <taxon>Necator</taxon>
    </lineage>
</organism>
<name>W2TV81_NECAM</name>
<dbReference type="Proteomes" id="UP000053676">
    <property type="component" value="Unassembled WGS sequence"/>
</dbReference>